<dbReference type="STRING" id="651661.SAMN05660293_00238"/>
<dbReference type="Pfam" id="PF13734">
    <property type="entry name" value="Inhibitor_I69"/>
    <property type="match status" value="1"/>
</dbReference>
<dbReference type="OrthoDB" id="2235251at2"/>
<evidence type="ECO:0000313" key="7">
    <source>
        <dbReference type="EMBL" id="SKB44885.1"/>
    </source>
</evidence>
<dbReference type="InterPro" id="IPR044934">
    <property type="entry name" value="Streptopain_sf"/>
</dbReference>
<keyword evidence="8" id="KW-1185">Reference proteome</keyword>
<evidence type="ECO:0000256" key="5">
    <source>
        <dbReference type="ARBA" id="ARBA00022807"/>
    </source>
</evidence>
<evidence type="ECO:0000256" key="2">
    <source>
        <dbReference type="ARBA" id="ARBA00022670"/>
    </source>
</evidence>
<gene>
    <name evidence="7" type="ORF">SAMN05660293_00238</name>
</gene>
<dbReference type="SUPFAM" id="SSF54001">
    <property type="entry name" value="Cysteine proteinases"/>
    <property type="match status" value="1"/>
</dbReference>
<evidence type="ECO:0000313" key="8">
    <source>
        <dbReference type="Proteomes" id="UP000190897"/>
    </source>
</evidence>
<dbReference type="Gene3D" id="3.90.70.50">
    <property type="entry name" value="Peptidase C10, streptopain"/>
    <property type="match status" value="2"/>
</dbReference>
<dbReference type="InterPro" id="IPR000200">
    <property type="entry name" value="Peptidase_C10"/>
</dbReference>
<dbReference type="EMBL" id="FUZA01000001">
    <property type="protein sequence ID" value="SKB44885.1"/>
    <property type="molecule type" value="Genomic_DNA"/>
</dbReference>
<name>A0A1T5BCJ9_9BACT</name>
<dbReference type="Pfam" id="PF01640">
    <property type="entry name" value="Peptidase_C10"/>
    <property type="match status" value="1"/>
</dbReference>
<dbReference type="RefSeq" id="WP_082212847.1">
    <property type="nucleotide sequence ID" value="NZ_FUZA01000001.1"/>
</dbReference>
<feature type="domain" description="Spi protease inhibitor" evidence="6">
    <location>
        <begin position="46"/>
        <end position="145"/>
    </location>
</feature>
<dbReference type="Proteomes" id="UP000190897">
    <property type="component" value="Unassembled WGS sequence"/>
</dbReference>
<keyword evidence="2" id="KW-0645">Protease</keyword>
<evidence type="ECO:0000256" key="4">
    <source>
        <dbReference type="ARBA" id="ARBA00022801"/>
    </source>
</evidence>
<comment type="similarity">
    <text evidence="1">Belongs to the peptidase C10 family.</text>
</comment>
<proteinExistence type="inferred from homology"/>
<organism evidence="7 8">
    <name type="scientific">Dyadobacter psychrophilus</name>
    <dbReference type="NCBI Taxonomy" id="651661"/>
    <lineage>
        <taxon>Bacteria</taxon>
        <taxon>Pseudomonadati</taxon>
        <taxon>Bacteroidota</taxon>
        <taxon>Cytophagia</taxon>
        <taxon>Cytophagales</taxon>
        <taxon>Spirosomataceae</taxon>
        <taxon>Dyadobacter</taxon>
    </lineage>
</organism>
<dbReference type="AlphaFoldDB" id="A0A1T5BCJ9"/>
<evidence type="ECO:0000259" key="6">
    <source>
        <dbReference type="Pfam" id="PF13734"/>
    </source>
</evidence>
<dbReference type="GO" id="GO:0008234">
    <property type="term" value="F:cysteine-type peptidase activity"/>
    <property type="evidence" value="ECO:0007669"/>
    <property type="project" value="UniProtKB-KW"/>
</dbReference>
<dbReference type="GO" id="GO:0006508">
    <property type="term" value="P:proteolysis"/>
    <property type="evidence" value="ECO:0007669"/>
    <property type="project" value="UniProtKB-KW"/>
</dbReference>
<dbReference type="InterPro" id="IPR038765">
    <property type="entry name" value="Papain-like_cys_pep_sf"/>
</dbReference>
<sequence length="414" mass="45890">MKNVLLLVRLLFFCCMAVLIFVQCKRDEPVKNSDPEPETIHDPLTISLNEAREVASFPAKASSRINADSSAATLSRVDEITDQLAITDSADGSPLLYIFKKEKGFAIISADLRVMPILAFSESSDIDVNNIPNGVSLWLDMAKTKVREARNKGGEPHPIVRKEGQKYLSRKLRIEDSNCIEWYQYGQFQCKNKMTIKGPLISTIWGQTQLSTTKLSTAGDCDGCGRRVAGCGPVAMAQLEEYYHPNLSRPRVSEGKCAASNAGEHSLGTLMKTMGDKAKASYNYMGSCNTFTWPADVKSGLKSFGFSSGGSANEAYNLALIESELNTNHPLLFWGSTCLSCFNDYHIWACEGYQLSEYSEFDCATKTCKEWSYTYLRMNWGWGGKANGDYAFGQYNPKGEDYNGNLHVITGIRP</sequence>
<evidence type="ECO:0000256" key="1">
    <source>
        <dbReference type="ARBA" id="ARBA00009693"/>
    </source>
</evidence>
<evidence type="ECO:0000256" key="3">
    <source>
        <dbReference type="ARBA" id="ARBA00022729"/>
    </source>
</evidence>
<keyword evidence="3" id="KW-0732">Signal</keyword>
<keyword evidence="4" id="KW-0378">Hydrolase</keyword>
<reference evidence="8" key="1">
    <citation type="submission" date="2017-02" db="EMBL/GenBank/DDBJ databases">
        <authorList>
            <person name="Varghese N."/>
            <person name="Submissions S."/>
        </authorList>
    </citation>
    <scope>NUCLEOTIDE SEQUENCE [LARGE SCALE GENOMIC DNA]</scope>
    <source>
        <strain evidence="8">DSM 22270</strain>
    </source>
</reference>
<protein>
    <submittedName>
        <fullName evidence="7">Peptidase C10 family protein</fullName>
    </submittedName>
</protein>
<keyword evidence="5" id="KW-0788">Thiol protease</keyword>
<dbReference type="InterPro" id="IPR025896">
    <property type="entry name" value="Spi_Prtas-inh"/>
</dbReference>
<accession>A0A1T5BCJ9</accession>